<dbReference type="PROSITE" id="PS51257">
    <property type="entry name" value="PROKAR_LIPOPROTEIN"/>
    <property type="match status" value="1"/>
</dbReference>
<dbReference type="EMBL" id="QEAP01000012">
    <property type="protein sequence ID" value="TPX77914.1"/>
    <property type="molecule type" value="Genomic_DNA"/>
</dbReference>
<evidence type="ECO:0000256" key="1">
    <source>
        <dbReference type="SAM" id="SignalP"/>
    </source>
</evidence>
<proteinExistence type="predicted"/>
<feature type="chain" id="PRO_5021270600" description="DUF541 domain-containing protein" evidence="1">
    <location>
        <begin position="24"/>
        <end position="254"/>
    </location>
</feature>
<dbReference type="Proteomes" id="UP000320333">
    <property type="component" value="Unassembled WGS sequence"/>
</dbReference>
<evidence type="ECO:0000313" key="2">
    <source>
        <dbReference type="EMBL" id="TPX77914.1"/>
    </source>
</evidence>
<dbReference type="Pfam" id="PF04402">
    <property type="entry name" value="SIMPL"/>
    <property type="match status" value="1"/>
</dbReference>
<keyword evidence="1" id="KW-0732">Signal</keyword>
<dbReference type="InterPro" id="IPR007497">
    <property type="entry name" value="SIMPL/DUF541"/>
</dbReference>
<organism evidence="2 3">
    <name type="scientific">Chytriomyces confervae</name>
    <dbReference type="NCBI Taxonomy" id="246404"/>
    <lineage>
        <taxon>Eukaryota</taxon>
        <taxon>Fungi</taxon>
        <taxon>Fungi incertae sedis</taxon>
        <taxon>Chytridiomycota</taxon>
        <taxon>Chytridiomycota incertae sedis</taxon>
        <taxon>Chytridiomycetes</taxon>
        <taxon>Chytridiales</taxon>
        <taxon>Chytriomycetaceae</taxon>
        <taxon>Chytriomyces</taxon>
    </lineage>
</organism>
<evidence type="ECO:0008006" key="4">
    <source>
        <dbReference type="Google" id="ProtNLM"/>
    </source>
</evidence>
<dbReference type="GO" id="GO:0006974">
    <property type="term" value="P:DNA damage response"/>
    <property type="evidence" value="ECO:0007669"/>
    <property type="project" value="TreeGrafter"/>
</dbReference>
<dbReference type="AlphaFoldDB" id="A0A507FNN4"/>
<dbReference type="PANTHER" id="PTHR34387:SF1">
    <property type="entry name" value="PERIPLASMIC IMMUNOGENIC PROTEIN"/>
    <property type="match status" value="1"/>
</dbReference>
<dbReference type="Gene3D" id="3.30.110.170">
    <property type="entry name" value="Protein of unknown function (DUF541), domain 1"/>
    <property type="match status" value="1"/>
</dbReference>
<comment type="caution">
    <text evidence="2">The sequence shown here is derived from an EMBL/GenBank/DDBJ whole genome shotgun (WGS) entry which is preliminary data.</text>
</comment>
<dbReference type="OrthoDB" id="2131569at2759"/>
<protein>
    <recommendedName>
        <fullName evidence="4">DUF541 domain-containing protein</fullName>
    </recommendedName>
</protein>
<dbReference type="PANTHER" id="PTHR34387">
    <property type="entry name" value="SLR1258 PROTEIN"/>
    <property type="match status" value="1"/>
</dbReference>
<keyword evidence="3" id="KW-1185">Reference proteome</keyword>
<dbReference type="Gene3D" id="3.30.70.2970">
    <property type="entry name" value="Protein of unknown function (DUF541), domain 2"/>
    <property type="match status" value="1"/>
</dbReference>
<accession>A0A507FNN4</accession>
<evidence type="ECO:0000313" key="3">
    <source>
        <dbReference type="Proteomes" id="UP000320333"/>
    </source>
</evidence>
<dbReference type="InterPro" id="IPR052022">
    <property type="entry name" value="26kDa_periplasmic_antigen"/>
</dbReference>
<name>A0A507FNN4_9FUNG</name>
<sequence>MLFTAKHAIASLLVSALSCAALSDTSVAVSDQSAALVAAPVIPATTLSVTGSGSVSLPSDCATITVSIQKDGKTAIDAQRAASKITQDVFQILSSLKATRVSTNSVSISANYNYNDSPATITGFSAQTTISFQTSKDGAGPAVDACISRGISSLQSITFSANPSKYSYAVNKAASNAVKDALNQANVAAKPLKLCVSAIKSIDLNQQSQSQYYQPRMYMAAAAEAVPAGTTVQAGDVTATASASVVFELGTKCL</sequence>
<feature type="signal peptide" evidence="1">
    <location>
        <begin position="1"/>
        <end position="23"/>
    </location>
</feature>
<gene>
    <name evidence="2" type="ORF">CcCBS67573_g00847</name>
</gene>
<reference evidence="2 3" key="1">
    <citation type="journal article" date="2019" name="Sci. Rep.">
        <title>Comparative genomics of chytrid fungi reveal insights into the obligate biotrophic and pathogenic lifestyle of Synchytrium endobioticum.</title>
        <authorList>
            <person name="van de Vossenberg B.T.L.H."/>
            <person name="Warris S."/>
            <person name="Nguyen H.D.T."/>
            <person name="van Gent-Pelzer M.P.E."/>
            <person name="Joly D.L."/>
            <person name="van de Geest H.C."/>
            <person name="Bonants P.J.M."/>
            <person name="Smith D.S."/>
            <person name="Levesque C.A."/>
            <person name="van der Lee T.A.J."/>
        </authorList>
    </citation>
    <scope>NUCLEOTIDE SEQUENCE [LARGE SCALE GENOMIC DNA]</scope>
    <source>
        <strain evidence="2 3">CBS 675.73</strain>
    </source>
</reference>